<sequence>MALYKLLSGVTVMILLTSNGCHADDPGSHPSCGQELPGQDLDDHLPWQVVIQMEKDRCLGNLISPYFVLTDGNCGFRPEHVFLGRKNETTDHYEDSKSVANVTCDLRSKITREGICLLQLSHPVNFTDTIYPICIASPSSQFDSTLDSWVTTGYPDHAREQVPFVGNNECDCFLRKRPMDMVCAGYKEEHMERMDNCLGNVGGALMAKSDGQYWSIIGVVNVDPTCPPTRSLRGYTNVTSHADWIGHVTGIDQINFTPFVLFGSDTDSEFECSTTPYPTKHPNPQTPDPSLCLNSWSDDCREDFESVFANGVAMQSSPFILLCILVLSFYSMNW</sequence>
<proteinExistence type="predicted"/>
<dbReference type="InParanoid" id="A0A3Q3GEF9"/>
<dbReference type="Proteomes" id="UP000261660">
    <property type="component" value="Unplaced"/>
</dbReference>
<dbReference type="InterPro" id="IPR043504">
    <property type="entry name" value="Peptidase_S1_PA_chymotrypsin"/>
</dbReference>
<name>A0A3Q3GEF9_9LABR</name>
<dbReference type="GO" id="GO:0004252">
    <property type="term" value="F:serine-type endopeptidase activity"/>
    <property type="evidence" value="ECO:0007669"/>
    <property type="project" value="InterPro"/>
</dbReference>
<keyword evidence="1" id="KW-1015">Disulfide bond</keyword>
<dbReference type="SMART" id="SM00020">
    <property type="entry name" value="Tryp_SPc"/>
    <property type="match status" value="1"/>
</dbReference>
<accession>A0A3Q3GEF9</accession>
<dbReference type="RefSeq" id="XP_020511164.2">
    <property type="nucleotide sequence ID" value="XM_020655508.3"/>
</dbReference>
<dbReference type="PANTHER" id="PTHR24253">
    <property type="entry name" value="TRANSMEMBRANE PROTEASE SERINE"/>
    <property type="match status" value="1"/>
</dbReference>
<keyword evidence="2" id="KW-0732">Signal</keyword>
<protein>
    <submittedName>
        <fullName evidence="4">Serine protease 27-like</fullName>
    </submittedName>
</protein>
<dbReference type="AlphaFoldDB" id="A0A3Q3GEF9"/>
<dbReference type="STRING" id="56723.ENSLBEP00000031576"/>
<dbReference type="Pfam" id="PF00089">
    <property type="entry name" value="Trypsin"/>
    <property type="match status" value="1"/>
</dbReference>
<feature type="chain" id="PRO_5018720403" evidence="2">
    <location>
        <begin position="24"/>
        <end position="334"/>
    </location>
</feature>
<dbReference type="Gene3D" id="2.40.10.10">
    <property type="entry name" value="Trypsin-like serine proteases"/>
    <property type="match status" value="2"/>
</dbReference>
<feature type="domain" description="Peptidase S1" evidence="3">
    <location>
        <begin position="36"/>
        <end position="250"/>
    </location>
</feature>
<dbReference type="GeneID" id="110000269"/>
<evidence type="ECO:0000313" key="4">
    <source>
        <dbReference type="Ensembl" id="ENSLBEP00000031576.1"/>
    </source>
</evidence>
<dbReference type="GO" id="GO:0006508">
    <property type="term" value="P:proteolysis"/>
    <property type="evidence" value="ECO:0007669"/>
    <property type="project" value="InterPro"/>
</dbReference>
<dbReference type="InterPro" id="IPR001254">
    <property type="entry name" value="Trypsin_dom"/>
</dbReference>
<reference evidence="4" key="2">
    <citation type="submission" date="2025-09" db="UniProtKB">
        <authorList>
            <consortium name="Ensembl"/>
        </authorList>
    </citation>
    <scope>IDENTIFICATION</scope>
</reference>
<dbReference type="InterPro" id="IPR009003">
    <property type="entry name" value="Peptidase_S1_PA"/>
</dbReference>
<dbReference type="Ensembl" id="ENSLBET00000033002.1">
    <property type="protein sequence ID" value="ENSLBEP00000031576.1"/>
    <property type="gene ID" value="ENSLBEG00000023842.1"/>
</dbReference>
<feature type="signal peptide" evidence="2">
    <location>
        <begin position="1"/>
        <end position="23"/>
    </location>
</feature>
<dbReference type="PROSITE" id="PS50240">
    <property type="entry name" value="TRYPSIN_DOM"/>
    <property type="match status" value="1"/>
</dbReference>
<dbReference type="PANTHER" id="PTHR24253:SF153">
    <property type="entry name" value="SERINE PROTEASE HEPSIN"/>
    <property type="match status" value="1"/>
</dbReference>
<dbReference type="GeneTree" id="ENSGT00940000163160"/>
<evidence type="ECO:0000256" key="1">
    <source>
        <dbReference type="ARBA" id="ARBA00023157"/>
    </source>
</evidence>
<organism evidence="4 5">
    <name type="scientific">Labrus bergylta</name>
    <name type="common">ballan wrasse</name>
    <dbReference type="NCBI Taxonomy" id="56723"/>
    <lineage>
        <taxon>Eukaryota</taxon>
        <taxon>Metazoa</taxon>
        <taxon>Chordata</taxon>
        <taxon>Craniata</taxon>
        <taxon>Vertebrata</taxon>
        <taxon>Euteleostomi</taxon>
        <taxon>Actinopterygii</taxon>
        <taxon>Neopterygii</taxon>
        <taxon>Teleostei</taxon>
        <taxon>Neoteleostei</taxon>
        <taxon>Acanthomorphata</taxon>
        <taxon>Eupercaria</taxon>
        <taxon>Labriformes</taxon>
        <taxon>Labridae</taxon>
        <taxon>Labrus</taxon>
    </lineage>
</organism>
<keyword evidence="5" id="KW-1185">Reference proteome</keyword>
<evidence type="ECO:0000313" key="5">
    <source>
        <dbReference type="Proteomes" id="UP000261660"/>
    </source>
</evidence>
<dbReference type="SUPFAM" id="SSF50494">
    <property type="entry name" value="Trypsin-like serine proteases"/>
    <property type="match status" value="1"/>
</dbReference>
<evidence type="ECO:0000256" key="2">
    <source>
        <dbReference type="SAM" id="SignalP"/>
    </source>
</evidence>
<evidence type="ECO:0000259" key="3">
    <source>
        <dbReference type="PROSITE" id="PS50240"/>
    </source>
</evidence>
<reference evidence="4" key="1">
    <citation type="submission" date="2025-08" db="UniProtKB">
        <authorList>
            <consortium name="Ensembl"/>
        </authorList>
    </citation>
    <scope>IDENTIFICATION</scope>
</reference>